<comment type="subcellular location">
    <subcellularLocation>
        <location evidence="2">Mitochondrion inner membrane</location>
        <topology evidence="2">Single-pass membrane protein</topology>
    </subcellularLocation>
</comment>
<keyword evidence="14 18" id="KW-0472">Membrane</keyword>
<keyword evidence="11 18" id="KW-1133">Transmembrane helix</keyword>
<evidence type="ECO:0000256" key="8">
    <source>
        <dbReference type="ARBA" id="ARBA00022692"/>
    </source>
</evidence>
<dbReference type="AlphaFoldDB" id="A0A315VL44"/>
<evidence type="ECO:0000256" key="6">
    <source>
        <dbReference type="ARBA" id="ARBA00022448"/>
    </source>
</evidence>
<evidence type="ECO:0000256" key="9">
    <source>
        <dbReference type="ARBA" id="ARBA00022792"/>
    </source>
</evidence>
<feature type="transmembrane region" description="Helical" evidence="18">
    <location>
        <begin position="29"/>
        <end position="46"/>
    </location>
</feature>
<accession>A0A315VL44</accession>
<evidence type="ECO:0000256" key="10">
    <source>
        <dbReference type="ARBA" id="ARBA00022982"/>
    </source>
</evidence>
<dbReference type="STRING" id="33528.ENSGAFP00000019344"/>
<keyword evidence="12" id="KW-0007">Acetylation</keyword>
<dbReference type="Proteomes" id="UP000250572">
    <property type="component" value="Unassembled WGS sequence"/>
</dbReference>
<evidence type="ECO:0000256" key="7">
    <source>
        <dbReference type="ARBA" id="ARBA00022660"/>
    </source>
</evidence>
<reference evidence="19 20" key="1">
    <citation type="journal article" date="2018" name="G3 (Bethesda)">
        <title>A High-Quality Reference Genome for the Invasive Mosquitofish Gambusia affinis Using a Chicago Library.</title>
        <authorList>
            <person name="Hoffberg S.L."/>
            <person name="Troendle N.J."/>
            <person name="Glenn T.C."/>
            <person name="Mahmud O."/>
            <person name="Louha S."/>
            <person name="Chalopin D."/>
            <person name="Bennetzen J.L."/>
            <person name="Mauricio R."/>
        </authorList>
    </citation>
    <scope>NUCLEOTIDE SEQUENCE [LARGE SCALE GENOMIC DNA]</scope>
    <source>
        <strain evidence="19">NE01/NJP1002.9</strain>
        <tissue evidence="19">Muscle</tissue>
    </source>
</reference>
<name>A0A315VL44_GAMAF</name>
<evidence type="ECO:0000256" key="11">
    <source>
        <dbReference type="ARBA" id="ARBA00022989"/>
    </source>
</evidence>
<proteinExistence type="inferred from homology"/>
<evidence type="ECO:0000256" key="1">
    <source>
        <dbReference type="ARBA" id="ARBA00003195"/>
    </source>
</evidence>
<evidence type="ECO:0000256" key="2">
    <source>
        <dbReference type="ARBA" id="ARBA00004434"/>
    </source>
</evidence>
<evidence type="ECO:0000256" key="3">
    <source>
        <dbReference type="ARBA" id="ARBA00008253"/>
    </source>
</evidence>
<dbReference type="GO" id="GO:0005743">
    <property type="term" value="C:mitochondrial inner membrane"/>
    <property type="evidence" value="ECO:0007669"/>
    <property type="project" value="UniProtKB-SubCell"/>
</dbReference>
<dbReference type="Pfam" id="PF14987">
    <property type="entry name" value="NADHdh_A3"/>
    <property type="match status" value="1"/>
</dbReference>
<dbReference type="InterPro" id="IPR026626">
    <property type="entry name" value="NDUFA3"/>
</dbReference>
<evidence type="ECO:0000256" key="16">
    <source>
        <dbReference type="ARBA" id="ARBA00032035"/>
    </source>
</evidence>
<dbReference type="PANTHER" id="PTHR15221:SF0">
    <property type="entry name" value="NADH DEHYDROGENASE [UBIQUINONE] 1 ALPHA SUBCOMPLEX SUBUNIT 3"/>
    <property type="match status" value="1"/>
</dbReference>
<evidence type="ECO:0000313" key="19">
    <source>
        <dbReference type="EMBL" id="PWA23888.1"/>
    </source>
</evidence>
<protein>
    <recommendedName>
        <fullName evidence="5">NADH dehydrogenase [ubiquinone] 1 alpha subcomplex subunit 3</fullName>
    </recommendedName>
    <alternativeName>
        <fullName evidence="15">Complex I-B9</fullName>
    </alternativeName>
    <alternativeName>
        <fullName evidence="16">NADH-ubiquinone oxidoreductase B9 subunit</fullName>
    </alternativeName>
</protein>
<evidence type="ECO:0000313" key="20">
    <source>
        <dbReference type="Proteomes" id="UP000250572"/>
    </source>
</evidence>
<keyword evidence="13" id="KW-0496">Mitochondrion</keyword>
<comment type="function">
    <text evidence="1">Accessory subunit of the mitochondrial membrane respiratory chain NADH dehydrogenase (Complex I), that is believed not to be involved in catalysis. Complex I functions in the transfer of electrons from NADH to the respiratory chain. The immediate electron acceptor for the enzyme is believed to be ubiquinone.</text>
</comment>
<feature type="region of interest" description="Disordered" evidence="17">
    <location>
        <begin position="219"/>
        <end position="243"/>
    </location>
</feature>
<keyword evidence="6" id="KW-0813">Transport</keyword>
<evidence type="ECO:0000256" key="15">
    <source>
        <dbReference type="ARBA" id="ARBA00031425"/>
    </source>
</evidence>
<keyword evidence="10" id="KW-0249">Electron transport</keyword>
<evidence type="ECO:0000256" key="17">
    <source>
        <dbReference type="SAM" id="MobiDB-lite"/>
    </source>
</evidence>
<evidence type="ECO:0000256" key="14">
    <source>
        <dbReference type="ARBA" id="ARBA00023136"/>
    </source>
</evidence>
<comment type="subunit">
    <text evidence="4">Complex I is composed of 45 different subunits.</text>
</comment>
<evidence type="ECO:0000256" key="12">
    <source>
        <dbReference type="ARBA" id="ARBA00022990"/>
    </source>
</evidence>
<keyword evidence="8 18" id="KW-0812">Transmembrane</keyword>
<keyword evidence="9" id="KW-0999">Mitochondrion inner membrane</keyword>
<comment type="caution">
    <text evidence="19">The sequence shown here is derived from an EMBL/GenBank/DDBJ whole genome shotgun (WGS) entry which is preliminary data.</text>
</comment>
<evidence type="ECO:0000256" key="13">
    <source>
        <dbReference type="ARBA" id="ARBA00023128"/>
    </source>
</evidence>
<evidence type="ECO:0000256" key="5">
    <source>
        <dbReference type="ARBA" id="ARBA00016391"/>
    </source>
</evidence>
<keyword evidence="20" id="KW-1185">Reference proteome</keyword>
<evidence type="ECO:0000256" key="4">
    <source>
        <dbReference type="ARBA" id="ARBA00011533"/>
    </source>
</evidence>
<keyword evidence="7" id="KW-0679">Respiratory chain</keyword>
<dbReference type="PANTHER" id="PTHR15221">
    <property type="entry name" value="NADH DEHYDROGENASE [UBIQUINONE] 1 ALPHA SUBCOMPLEX SUBUNIT 3"/>
    <property type="match status" value="1"/>
</dbReference>
<gene>
    <name evidence="19" type="ORF">CCH79_00010840</name>
</gene>
<sequence length="243" mass="26166">MNTLGLEATPDIMAGIGAFLKNAWNKEPVIVASCGIGLVGIILPFISPYTKYAGMINQVTPYNYPGMTETCLTFPHIPVKPKEEAWNGLKSYKMSKLPVAPPEFHSVIPSGAFVLTVVPPVSGLRDEEGDVIPRQERQRCSSRNVPGFQQPGVVRRRQRVAPAGSDLLVQQLHWGQSPGERSAVGQRRTVGGAVQDREGHTLRGAAALRDLTEGHHCGRDEAWGQVGRVGGQEERGGGSGVGR</sequence>
<organism evidence="19 20">
    <name type="scientific">Gambusia affinis</name>
    <name type="common">Western mosquitofish</name>
    <name type="synonym">Heterandria affinis</name>
    <dbReference type="NCBI Taxonomy" id="33528"/>
    <lineage>
        <taxon>Eukaryota</taxon>
        <taxon>Metazoa</taxon>
        <taxon>Chordata</taxon>
        <taxon>Craniata</taxon>
        <taxon>Vertebrata</taxon>
        <taxon>Euteleostomi</taxon>
        <taxon>Actinopterygii</taxon>
        <taxon>Neopterygii</taxon>
        <taxon>Teleostei</taxon>
        <taxon>Neoteleostei</taxon>
        <taxon>Acanthomorphata</taxon>
        <taxon>Ovalentaria</taxon>
        <taxon>Atherinomorphae</taxon>
        <taxon>Cyprinodontiformes</taxon>
        <taxon>Poeciliidae</taxon>
        <taxon>Poeciliinae</taxon>
        <taxon>Gambusia</taxon>
    </lineage>
</organism>
<dbReference type="EMBL" id="NHOQ01001560">
    <property type="protein sequence ID" value="PWA23888.1"/>
    <property type="molecule type" value="Genomic_DNA"/>
</dbReference>
<comment type="similarity">
    <text evidence="3">Belongs to the complex I NDUFA3 subunit family.</text>
</comment>
<evidence type="ECO:0000256" key="18">
    <source>
        <dbReference type="SAM" id="Phobius"/>
    </source>
</evidence>
<dbReference type="GO" id="GO:0045271">
    <property type="term" value="C:respiratory chain complex I"/>
    <property type="evidence" value="ECO:0007669"/>
    <property type="project" value="InterPro"/>
</dbReference>